<dbReference type="Pfam" id="PF00486">
    <property type="entry name" value="Trans_reg_C"/>
    <property type="match status" value="1"/>
</dbReference>
<dbReference type="Proteomes" id="UP000553209">
    <property type="component" value="Unassembled WGS sequence"/>
</dbReference>
<evidence type="ECO:0000259" key="7">
    <source>
        <dbReference type="PROSITE" id="PS51755"/>
    </source>
</evidence>
<gene>
    <name evidence="8" type="ORF">HGB44_18025</name>
</gene>
<evidence type="ECO:0000256" key="1">
    <source>
        <dbReference type="ARBA" id="ARBA00005820"/>
    </source>
</evidence>
<dbReference type="GO" id="GO:0043531">
    <property type="term" value="F:ADP binding"/>
    <property type="evidence" value="ECO:0007669"/>
    <property type="project" value="InterPro"/>
</dbReference>
<dbReference type="Gene3D" id="1.25.40.10">
    <property type="entry name" value="Tetratricopeptide repeat domain"/>
    <property type="match status" value="1"/>
</dbReference>
<dbReference type="CDD" id="cd15831">
    <property type="entry name" value="BTAD"/>
    <property type="match status" value="1"/>
</dbReference>
<dbReference type="InterPro" id="IPR036388">
    <property type="entry name" value="WH-like_DNA-bd_sf"/>
</dbReference>
<dbReference type="GO" id="GO:0006355">
    <property type="term" value="P:regulation of DNA-templated transcription"/>
    <property type="evidence" value="ECO:0007669"/>
    <property type="project" value="InterPro"/>
</dbReference>
<dbReference type="GO" id="GO:0000160">
    <property type="term" value="P:phosphorelay signal transduction system"/>
    <property type="evidence" value="ECO:0007669"/>
    <property type="project" value="InterPro"/>
</dbReference>
<organism evidence="8 9">
    <name type="scientific">Nocardiopsis alborubida</name>
    <dbReference type="NCBI Taxonomy" id="146802"/>
    <lineage>
        <taxon>Bacteria</taxon>
        <taxon>Bacillati</taxon>
        <taxon>Actinomycetota</taxon>
        <taxon>Actinomycetes</taxon>
        <taxon>Streptosporangiales</taxon>
        <taxon>Nocardiopsidaceae</taxon>
        <taxon>Nocardiopsis</taxon>
    </lineage>
</organism>
<keyword evidence="4" id="KW-0804">Transcription</keyword>
<comment type="caution">
    <text evidence="8">The sequence shown here is derived from an EMBL/GenBank/DDBJ whole genome shotgun (WGS) entry which is preliminary data.</text>
</comment>
<dbReference type="PANTHER" id="PTHR35807:SF1">
    <property type="entry name" value="TRANSCRIPTIONAL REGULATOR REDD"/>
    <property type="match status" value="1"/>
</dbReference>
<evidence type="ECO:0000313" key="9">
    <source>
        <dbReference type="Proteomes" id="UP000553209"/>
    </source>
</evidence>
<evidence type="ECO:0000256" key="4">
    <source>
        <dbReference type="ARBA" id="ARBA00023163"/>
    </source>
</evidence>
<feature type="region of interest" description="Disordered" evidence="6">
    <location>
        <begin position="490"/>
        <end position="510"/>
    </location>
</feature>
<proteinExistence type="inferred from homology"/>
<evidence type="ECO:0000256" key="3">
    <source>
        <dbReference type="ARBA" id="ARBA00023125"/>
    </source>
</evidence>
<dbReference type="PRINTS" id="PR00364">
    <property type="entry name" value="DISEASERSIST"/>
</dbReference>
<dbReference type="RefSeq" id="WP_082768405.1">
    <property type="nucleotide sequence ID" value="NZ_JAAXPG010000016.1"/>
</dbReference>
<keyword evidence="9" id="KW-1185">Reference proteome</keyword>
<keyword evidence="2" id="KW-0805">Transcription regulation</keyword>
<sequence length="510" mass="54223">MLGSVEVHSEGRPVSTGGPKRRTVLAALLLQPDTVVPDNRLIDLVWGEHPPRSARSQLQAHVHGLRKVLDADTIVRSTCGYRMTVAAEATDSGVFERLLVRAHSERAADRPADAVRTLRTALSLWTGPALGGVTPALAAHARPALEERRLHALVELYGTEIDLGRGAAAVPELLSLCAEHPTHERFTGLLMSALHACGRTGEALEVYAALRERLADELGTDPGARLRQLHLDLLTAEPDGGRTRGGAHGVRRVRPAELPYGVGEFVGRSAELSVLDQALDDDRKADRWPAVFLLTGVSGVGKTALALHWSHTVRDHFHDGQLYVDLRGSASGEEPTRPDDALRQLLRGLGADPRGLPTGAGELAKLFRSVTADQRLLFLFDDAASAEQLVPLLPTGRGSVVLVTSRHPLTGLVALFGARPLPLDVLSEESSVELFLSVAGMWARAAELALVARIADRCGRLPLTLRLAAAALAAGTSAVDLPWSDIVADPVPRPSAGPPLALTPSDPASG</sequence>
<dbReference type="InterPro" id="IPR001867">
    <property type="entry name" value="OmpR/PhoB-type_DNA-bd"/>
</dbReference>
<dbReference type="SMART" id="SM00862">
    <property type="entry name" value="Trans_reg_C"/>
    <property type="match status" value="1"/>
</dbReference>
<dbReference type="SUPFAM" id="SSF52540">
    <property type="entry name" value="P-loop containing nucleoside triphosphate hydrolases"/>
    <property type="match status" value="1"/>
</dbReference>
<comment type="similarity">
    <text evidence="1">Belongs to the AfsR/DnrI/RedD regulatory family.</text>
</comment>
<dbReference type="InterPro" id="IPR051677">
    <property type="entry name" value="AfsR-DnrI-RedD_regulator"/>
</dbReference>
<dbReference type="InterPro" id="IPR005158">
    <property type="entry name" value="BTAD"/>
</dbReference>
<dbReference type="InterPro" id="IPR016032">
    <property type="entry name" value="Sig_transdc_resp-reg_C-effctor"/>
</dbReference>
<protein>
    <submittedName>
        <fullName evidence="8">AfsR/SARP family transcriptional regulator</fullName>
    </submittedName>
</protein>
<dbReference type="PROSITE" id="PS51755">
    <property type="entry name" value="OMPR_PHOB"/>
    <property type="match status" value="1"/>
</dbReference>
<evidence type="ECO:0000313" key="8">
    <source>
        <dbReference type="EMBL" id="NKY99548.1"/>
    </source>
</evidence>
<dbReference type="InterPro" id="IPR027417">
    <property type="entry name" value="P-loop_NTPase"/>
</dbReference>
<dbReference type="PANTHER" id="PTHR35807">
    <property type="entry name" value="TRANSCRIPTIONAL REGULATOR REDD-RELATED"/>
    <property type="match status" value="1"/>
</dbReference>
<dbReference type="SUPFAM" id="SSF46894">
    <property type="entry name" value="C-terminal effector domain of the bipartite response regulators"/>
    <property type="match status" value="1"/>
</dbReference>
<reference evidence="8 9" key="1">
    <citation type="submission" date="2020-04" db="EMBL/GenBank/DDBJ databases">
        <title>MicrobeNet Type strains.</title>
        <authorList>
            <person name="Nicholson A.C."/>
        </authorList>
    </citation>
    <scope>NUCLEOTIDE SEQUENCE [LARGE SCALE GENOMIC DNA]</scope>
    <source>
        <strain evidence="8 9">ATCC 23612</strain>
    </source>
</reference>
<dbReference type="GO" id="GO:0003677">
    <property type="term" value="F:DNA binding"/>
    <property type="evidence" value="ECO:0007669"/>
    <property type="project" value="UniProtKB-UniRule"/>
</dbReference>
<feature type="domain" description="OmpR/PhoB-type" evidence="7">
    <location>
        <begin position="1"/>
        <end position="85"/>
    </location>
</feature>
<dbReference type="AlphaFoldDB" id="A0A7X6RRC3"/>
<dbReference type="EMBL" id="JAAXPG010000016">
    <property type="protein sequence ID" value="NKY99548.1"/>
    <property type="molecule type" value="Genomic_DNA"/>
</dbReference>
<feature type="DNA-binding region" description="OmpR/PhoB-type" evidence="5">
    <location>
        <begin position="1"/>
        <end position="85"/>
    </location>
</feature>
<name>A0A7X6RRC3_9ACTN</name>
<dbReference type="SMART" id="SM01043">
    <property type="entry name" value="BTAD"/>
    <property type="match status" value="1"/>
</dbReference>
<accession>A0A7X6RRC3</accession>
<dbReference type="InterPro" id="IPR011990">
    <property type="entry name" value="TPR-like_helical_dom_sf"/>
</dbReference>
<dbReference type="SUPFAM" id="SSF48452">
    <property type="entry name" value="TPR-like"/>
    <property type="match status" value="1"/>
</dbReference>
<evidence type="ECO:0000256" key="5">
    <source>
        <dbReference type="PROSITE-ProRule" id="PRU01091"/>
    </source>
</evidence>
<evidence type="ECO:0000256" key="6">
    <source>
        <dbReference type="SAM" id="MobiDB-lite"/>
    </source>
</evidence>
<dbReference type="Gene3D" id="3.40.50.300">
    <property type="entry name" value="P-loop containing nucleotide triphosphate hydrolases"/>
    <property type="match status" value="1"/>
</dbReference>
<dbReference type="Gene3D" id="1.10.10.10">
    <property type="entry name" value="Winged helix-like DNA-binding domain superfamily/Winged helix DNA-binding domain"/>
    <property type="match status" value="1"/>
</dbReference>
<evidence type="ECO:0000256" key="2">
    <source>
        <dbReference type="ARBA" id="ARBA00023015"/>
    </source>
</evidence>
<dbReference type="Pfam" id="PF03704">
    <property type="entry name" value="BTAD"/>
    <property type="match status" value="1"/>
</dbReference>
<keyword evidence="3 5" id="KW-0238">DNA-binding</keyword>